<evidence type="ECO:0000259" key="3">
    <source>
        <dbReference type="Pfam" id="PF01494"/>
    </source>
</evidence>
<feature type="domain" description="FAD-binding" evidence="3">
    <location>
        <begin position="8"/>
        <end position="339"/>
    </location>
</feature>
<evidence type="ECO:0000256" key="1">
    <source>
        <dbReference type="ARBA" id="ARBA00023002"/>
    </source>
</evidence>
<dbReference type="Gene3D" id="3.30.70.2450">
    <property type="match status" value="1"/>
</dbReference>
<evidence type="ECO:0000256" key="2">
    <source>
        <dbReference type="SAM" id="Phobius"/>
    </source>
</evidence>
<sequence>MSSDSELYQVIIVGAGPVGLSLALMLARKSYRVLVLEKEAGTAEHSRAPVIWPGTQEILAGLGVMEKFTKTGILKPSLEIHDVDRDTCLLRAPLESLSDQTRFPRLLILPQSRTESLLLEALERQASASIRFSSEVIGLDQRDGSVDVRFATPKGQSTASGEILVGCDGAHSFVRQSMGAHQEGITYAMRAALADIRINDSRGLDSPRLTTIPGIAIGIRIEADTWRLILPFTQSDPTPLERRIREAVEHLFPPSNWEAVWRSEFQLHRRISSRFSRGRTVLAGDAAHLNSPVGGQGMNAGIQDASHLAPAIEQALESDPEATLQAYGDRRKAQIAQGVNRVTDIMTRLIMARQGRFIRWVLAGTNAALRTPGLRRKILRRMSMLD</sequence>
<protein>
    <submittedName>
        <fullName evidence="4">FAD-dependent oxidoreductase</fullName>
    </submittedName>
</protein>
<evidence type="ECO:0000313" key="5">
    <source>
        <dbReference type="Proteomes" id="UP001597425"/>
    </source>
</evidence>
<dbReference type="PANTHER" id="PTHR43476:SF5">
    <property type="entry name" value="FAD-DEPENDENT MONOOXYGENASE"/>
    <property type="match status" value="1"/>
</dbReference>
<dbReference type="RefSeq" id="WP_265720905.1">
    <property type="nucleotide sequence ID" value="NZ_JAPIVK010000006.1"/>
</dbReference>
<comment type="caution">
    <text evidence="4">The sequence shown here is derived from an EMBL/GenBank/DDBJ whole genome shotgun (WGS) entry which is preliminary data.</text>
</comment>
<dbReference type="Pfam" id="PF01494">
    <property type="entry name" value="FAD_binding_3"/>
    <property type="match status" value="1"/>
</dbReference>
<reference evidence="5" key="1">
    <citation type="journal article" date="2019" name="Int. J. Syst. Evol. Microbiol.">
        <title>The Global Catalogue of Microorganisms (GCM) 10K type strain sequencing project: providing services to taxonomists for standard genome sequencing and annotation.</title>
        <authorList>
            <consortium name="The Broad Institute Genomics Platform"/>
            <consortium name="The Broad Institute Genome Sequencing Center for Infectious Disease"/>
            <person name="Wu L."/>
            <person name="Ma J."/>
        </authorList>
    </citation>
    <scope>NUCLEOTIDE SEQUENCE [LARGE SCALE GENOMIC DNA]</scope>
    <source>
        <strain evidence="5">KCTC 12848</strain>
    </source>
</reference>
<dbReference type="InterPro" id="IPR002938">
    <property type="entry name" value="FAD-bd"/>
</dbReference>
<dbReference type="PANTHER" id="PTHR43476">
    <property type="entry name" value="3-(3-HYDROXY-PHENYL)PROPIONATE/3-HYDROXYCINNAMIC ACID HYDROXYLASE"/>
    <property type="match status" value="1"/>
</dbReference>
<dbReference type="EMBL" id="JBHUJD010000003">
    <property type="protein sequence ID" value="MFD2309430.1"/>
    <property type="molecule type" value="Genomic_DNA"/>
</dbReference>
<keyword evidence="5" id="KW-1185">Reference proteome</keyword>
<dbReference type="Proteomes" id="UP001597425">
    <property type="component" value="Unassembled WGS sequence"/>
</dbReference>
<keyword evidence="1" id="KW-0560">Oxidoreductase</keyword>
<gene>
    <name evidence="4" type="ORF">ACFSKX_03285</name>
</gene>
<keyword evidence="2" id="KW-1133">Transmembrane helix</keyword>
<dbReference type="SUPFAM" id="SSF51905">
    <property type="entry name" value="FAD/NAD(P)-binding domain"/>
    <property type="match status" value="1"/>
</dbReference>
<keyword evidence="2" id="KW-0812">Transmembrane</keyword>
<dbReference type="Gene3D" id="3.50.50.60">
    <property type="entry name" value="FAD/NAD(P)-binding domain"/>
    <property type="match status" value="1"/>
</dbReference>
<keyword evidence="2" id="KW-0472">Membrane</keyword>
<dbReference type="PRINTS" id="PR00420">
    <property type="entry name" value="RNGMNOXGNASE"/>
</dbReference>
<accession>A0ABW5EBU8</accession>
<dbReference type="InterPro" id="IPR036188">
    <property type="entry name" value="FAD/NAD-bd_sf"/>
</dbReference>
<evidence type="ECO:0000313" key="4">
    <source>
        <dbReference type="EMBL" id="MFD2309430.1"/>
    </source>
</evidence>
<dbReference type="InterPro" id="IPR050631">
    <property type="entry name" value="PheA/TfdB_FAD_monoxygenase"/>
</dbReference>
<proteinExistence type="predicted"/>
<organism evidence="4 5">
    <name type="scientific">Microbulbifer halophilus</name>
    <dbReference type="NCBI Taxonomy" id="453963"/>
    <lineage>
        <taxon>Bacteria</taxon>
        <taxon>Pseudomonadati</taxon>
        <taxon>Pseudomonadota</taxon>
        <taxon>Gammaproteobacteria</taxon>
        <taxon>Cellvibrionales</taxon>
        <taxon>Microbulbiferaceae</taxon>
        <taxon>Microbulbifer</taxon>
    </lineage>
</organism>
<feature type="transmembrane region" description="Helical" evidence="2">
    <location>
        <begin position="6"/>
        <end position="27"/>
    </location>
</feature>
<name>A0ABW5EBU8_9GAMM</name>